<dbReference type="EMBL" id="PYAT01000003">
    <property type="protein sequence ID" value="PSL40955.1"/>
    <property type="molecule type" value="Genomic_DNA"/>
</dbReference>
<protein>
    <submittedName>
        <fullName evidence="2">Uncharacterized protein</fullName>
    </submittedName>
</protein>
<feature type="transmembrane region" description="Helical" evidence="1">
    <location>
        <begin position="40"/>
        <end position="59"/>
    </location>
</feature>
<dbReference type="Proteomes" id="UP000242682">
    <property type="component" value="Unassembled WGS sequence"/>
</dbReference>
<reference evidence="2 3" key="1">
    <citation type="submission" date="2018-03" db="EMBL/GenBank/DDBJ databases">
        <title>Genomic Encyclopedia of Type Strains, Phase III (KMG-III): the genomes of soil and plant-associated and newly described type strains.</title>
        <authorList>
            <person name="Whitman W."/>
        </authorList>
    </citation>
    <scope>NUCLEOTIDE SEQUENCE [LARGE SCALE GENOMIC DNA]</scope>
    <source>
        <strain evidence="2 3">CGMCC 1.12259</strain>
    </source>
</reference>
<comment type="caution">
    <text evidence="2">The sequence shown here is derived from an EMBL/GenBank/DDBJ whole genome shotgun (WGS) entry which is preliminary data.</text>
</comment>
<sequence length="89" mass="9756">MLRNFLSFISVCFFLVTIIPLGLASIHWMYTPMNLLMSINVYFPCLIGAAGIALALTGLKGDLKLYLILANSLSLGLYLIKIFIVSVTA</sequence>
<keyword evidence="1" id="KW-1133">Transmembrane helix</keyword>
<feature type="transmembrane region" description="Helical" evidence="1">
    <location>
        <begin position="66"/>
        <end position="87"/>
    </location>
</feature>
<evidence type="ECO:0000256" key="1">
    <source>
        <dbReference type="SAM" id="Phobius"/>
    </source>
</evidence>
<dbReference type="RefSeq" id="WP_106532465.1">
    <property type="nucleotide sequence ID" value="NZ_PYAT01000003.1"/>
</dbReference>
<organism evidence="2 3">
    <name type="scientific">Planomicrobium soli</name>
    <dbReference type="NCBI Taxonomy" id="1176648"/>
    <lineage>
        <taxon>Bacteria</taxon>
        <taxon>Bacillati</taxon>
        <taxon>Bacillota</taxon>
        <taxon>Bacilli</taxon>
        <taxon>Bacillales</taxon>
        <taxon>Caryophanaceae</taxon>
        <taxon>Planomicrobium</taxon>
    </lineage>
</organism>
<gene>
    <name evidence="2" type="ORF">B0H99_10387</name>
</gene>
<dbReference type="OrthoDB" id="2428505at2"/>
<evidence type="ECO:0000313" key="3">
    <source>
        <dbReference type="Proteomes" id="UP000242682"/>
    </source>
</evidence>
<accession>A0A2P8H404</accession>
<keyword evidence="1" id="KW-0472">Membrane</keyword>
<dbReference type="AlphaFoldDB" id="A0A2P8H404"/>
<evidence type="ECO:0000313" key="2">
    <source>
        <dbReference type="EMBL" id="PSL40955.1"/>
    </source>
</evidence>
<name>A0A2P8H404_9BACL</name>
<proteinExistence type="predicted"/>
<keyword evidence="1" id="KW-0812">Transmembrane</keyword>
<keyword evidence="3" id="KW-1185">Reference proteome</keyword>